<reference evidence="3 4" key="1">
    <citation type="submission" date="2020-02" db="EMBL/GenBank/DDBJ databases">
        <title>Comparative genomics of sulfur disproportionating microorganisms.</title>
        <authorList>
            <person name="Ward L.M."/>
            <person name="Bertran E."/>
            <person name="Johnston D.T."/>
        </authorList>
    </citation>
    <scope>NUCLEOTIDE SEQUENCE [LARGE SCALE GENOMIC DNA]</scope>
    <source>
        <strain evidence="3 4">DSM 3696</strain>
    </source>
</reference>
<dbReference type="Gene3D" id="2.10.260.10">
    <property type="match status" value="1"/>
</dbReference>
<comment type="caution">
    <text evidence="3">The sequence shown here is derived from an EMBL/GenBank/DDBJ whole genome shotgun (WGS) entry which is preliminary data.</text>
</comment>
<evidence type="ECO:0000313" key="3">
    <source>
        <dbReference type="EMBL" id="NDY57173.1"/>
    </source>
</evidence>
<dbReference type="SUPFAM" id="SSF89447">
    <property type="entry name" value="AbrB/MazE/MraZ-like"/>
    <property type="match status" value="1"/>
</dbReference>
<protein>
    <submittedName>
        <fullName evidence="3">AbrB/MazE/SpoVT family DNA-binding domain-containing protein</fullName>
    </submittedName>
</protein>
<evidence type="ECO:0000313" key="4">
    <source>
        <dbReference type="Proteomes" id="UP000469724"/>
    </source>
</evidence>
<sequence length="79" mass="8921">METVRLSSKGQLVIPKRVRERLGIAPGAVLDVRLDGQTLVLTPRRRSPQQALLGSLGDYALLEELTREREREREKDAGR</sequence>
<gene>
    <name evidence="3" type="ORF">G3N56_10525</name>
</gene>
<proteinExistence type="predicted"/>
<evidence type="ECO:0000256" key="1">
    <source>
        <dbReference type="PROSITE-ProRule" id="PRU01076"/>
    </source>
</evidence>
<dbReference type="PANTHER" id="PTHR34860:SF6">
    <property type="entry name" value="REPRESSOR-LIKE PROTEIN SSO7C3"/>
    <property type="match status" value="1"/>
</dbReference>
<dbReference type="InterPro" id="IPR052975">
    <property type="entry name" value="Repressor-like_regulatory"/>
</dbReference>
<dbReference type="Proteomes" id="UP000469724">
    <property type="component" value="Unassembled WGS sequence"/>
</dbReference>
<dbReference type="PROSITE" id="PS51740">
    <property type="entry name" value="SPOVT_ABRB"/>
    <property type="match status" value="1"/>
</dbReference>
<evidence type="ECO:0000259" key="2">
    <source>
        <dbReference type="PROSITE" id="PS51740"/>
    </source>
</evidence>
<dbReference type="EMBL" id="JAAGRQ010000039">
    <property type="protein sequence ID" value="NDY57173.1"/>
    <property type="molecule type" value="Genomic_DNA"/>
</dbReference>
<name>A0A7K3NMX4_9BACT</name>
<keyword evidence="1 3" id="KW-0238">DNA-binding</keyword>
<dbReference type="NCBIfam" id="TIGR01439">
    <property type="entry name" value="lp_hng_hel_AbrB"/>
    <property type="match status" value="1"/>
</dbReference>
<dbReference type="AlphaFoldDB" id="A0A7K3NMX4"/>
<dbReference type="RefSeq" id="WP_163302216.1">
    <property type="nucleotide sequence ID" value="NZ_JAAGRQ010000039.1"/>
</dbReference>
<dbReference type="GO" id="GO:0003677">
    <property type="term" value="F:DNA binding"/>
    <property type="evidence" value="ECO:0007669"/>
    <property type="project" value="UniProtKB-UniRule"/>
</dbReference>
<feature type="domain" description="SpoVT-AbrB" evidence="2">
    <location>
        <begin position="1"/>
        <end position="46"/>
    </location>
</feature>
<dbReference type="Pfam" id="PF04014">
    <property type="entry name" value="MazE_antitoxin"/>
    <property type="match status" value="1"/>
</dbReference>
<dbReference type="PANTHER" id="PTHR34860">
    <property type="entry name" value="REPRESSOR-LIKE PROTEIN SSO7C3"/>
    <property type="match status" value="1"/>
</dbReference>
<accession>A0A7K3NMX4</accession>
<dbReference type="InterPro" id="IPR037914">
    <property type="entry name" value="SpoVT-AbrB_sf"/>
</dbReference>
<dbReference type="SMART" id="SM00966">
    <property type="entry name" value="SpoVT_AbrB"/>
    <property type="match status" value="1"/>
</dbReference>
<keyword evidence="4" id="KW-1185">Reference proteome</keyword>
<organism evidence="3 4">
    <name type="scientific">Desulfolutivibrio sulfodismutans</name>
    <dbReference type="NCBI Taxonomy" id="63561"/>
    <lineage>
        <taxon>Bacteria</taxon>
        <taxon>Pseudomonadati</taxon>
        <taxon>Thermodesulfobacteriota</taxon>
        <taxon>Desulfovibrionia</taxon>
        <taxon>Desulfovibrionales</taxon>
        <taxon>Desulfovibrionaceae</taxon>
        <taxon>Desulfolutivibrio</taxon>
    </lineage>
</organism>
<dbReference type="InterPro" id="IPR007159">
    <property type="entry name" value="SpoVT-AbrB_dom"/>
</dbReference>